<evidence type="ECO:0000256" key="1">
    <source>
        <dbReference type="SAM" id="MobiDB-lite"/>
    </source>
</evidence>
<dbReference type="RefSeq" id="XP_002786760.1">
    <property type="nucleotide sequence ID" value="XM_002786714.1"/>
</dbReference>
<keyword evidence="3" id="KW-1185">Reference proteome</keyword>
<protein>
    <submittedName>
        <fullName evidence="2">Uncharacterized protein</fullName>
    </submittedName>
</protein>
<organism evidence="3">
    <name type="scientific">Perkinsus marinus (strain ATCC 50983 / TXsc)</name>
    <dbReference type="NCBI Taxonomy" id="423536"/>
    <lineage>
        <taxon>Eukaryota</taxon>
        <taxon>Sar</taxon>
        <taxon>Alveolata</taxon>
        <taxon>Perkinsozoa</taxon>
        <taxon>Perkinsea</taxon>
        <taxon>Perkinsida</taxon>
        <taxon>Perkinsidae</taxon>
        <taxon>Perkinsus</taxon>
    </lineage>
</organism>
<name>C5KA95_PERM5</name>
<dbReference type="AlphaFoldDB" id="C5KA95"/>
<sequence>MEEASLLEQLSDDQKNRLEDLQCEPTDWEESLSDADLDEFDDEQVGSSEKPFENRFLCLEETFQKVAQNETKLPDLPDEKP</sequence>
<dbReference type="GeneID" id="9048519"/>
<feature type="region of interest" description="Disordered" evidence="1">
    <location>
        <begin position="1"/>
        <end position="20"/>
    </location>
</feature>
<dbReference type="EMBL" id="GG671749">
    <property type="protein sequence ID" value="EER18556.1"/>
    <property type="molecule type" value="Genomic_DNA"/>
</dbReference>
<dbReference type="InParanoid" id="C5KA95"/>
<accession>C5KA95</accession>
<evidence type="ECO:0000313" key="2">
    <source>
        <dbReference type="EMBL" id="EER18556.1"/>
    </source>
</evidence>
<dbReference type="Proteomes" id="UP000007800">
    <property type="component" value="Unassembled WGS sequence"/>
</dbReference>
<reference evidence="2 3" key="1">
    <citation type="submission" date="2008-07" db="EMBL/GenBank/DDBJ databases">
        <authorList>
            <person name="El-Sayed N."/>
            <person name="Caler E."/>
            <person name="Inman J."/>
            <person name="Amedeo P."/>
            <person name="Hass B."/>
            <person name="Wortman J."/>
        </authorList>
    </citation>
    <scope>NUCLEOTIDE SEQUENCE [LARGE SCALE GENOMIC DNA]</scope>
    <source>
        <strain evidence="3">ATCC 50983 / TXsc</strain>
    </source>
</reference>
<proteinExistence type="predicted"/>
<gene>
    <name evidence="2" type="ORF">Pmar_PMAR008885</name>
</gene>
<evidence type="ECO:0000313" key="3">
    <source>
        <dbReference type="Proteomes" id="UP000007800"/>
    </source>
</evidence>